<dbReference type="EMBL" id="BMWG01000004">
    <property type="protein sequence ID" value="GGZ27868.1"/>
    <property type="molecule type" value="Genomic_DNA"/>
</dbReference>
<reference evidence="2" key="1">
    <citation type="journal article" date="2014" name="Int. J. Syst. Evol. Microbiol.">
        <title>Complete genome sequence of Corynebacterium casei LMG S-19264T (=DSM 44701T), isolated from a smear-ripened cheese.</title>
        <authorList>
            <consortium name="US DOE Joint Genome Institute (JGI-PGF)"/>
            <person name="Walter F."/>
            <person name="Albersmeier A."/>
            <person name="Kalinowski J."/>
            <person name="Ruckert C."/>
        </authorList>
    </citation>
    <scope>NUCLEOTIDE SEQUENCE</scope>
    <source>
        <strain evidence="2">JCM 4988</strain>
    </source>
</reference>
<dbReference type="GO" id="GO:0005975">
    <property type="term" value="P:carbohydrate metabolic process"/>
    <property type="evidence" value="ECO:0007669"/>
    <property type="project" value="UniProtKB-ARBA"/>
</dbReference>
<sequence length="350" mass="37316">MAFSLSALTNGETRKLDSSAARGTSAGAPKGTDFGVEQAKSGERAVVDRSSLEQGIAVSYGGSFVDLSWRAYAPDARYAVTRDGREVAVLPAGVSSFRDTNVVKGAEYDYQVAPVLPKGGHAEARLWGVKAAVPESSSRDGLRRAASERVALAAAAKTTTLSWITFIPQKKIDAPPAGCSYKKGYQFGGDGRGYDWKSSKYRSALHATVTWSNKKVVGNKSMGSTTVYKKSSGKKVATKTATDKKMEAKKLGSSGSSVDIRMKMLAQNPFCSGILGIKGGIDGAFTINMTKGGNWTIRSGKHRLMPNHHIYIYNGGKVTNVYQRGYASVTCLIGKATCSEADLTGYRGKF</sequence>
<keyword evidence="3" id="KW-1185">Reference proteome</keyword>
<dbReference type="InterPro" id="IPR013783">
    <property type="entry name" value="Ig-like_fold"/>
</dbReference>
<name>A0A918UQS1_9ACTN</name>
<evidence type="ECO:0000256" key="1">
    <source>
        <dbReference type="SAM" id="MobiDB-lite"/>
    </source>
</evidence>
<organism evidence="2 3">
    <name type="scientific">Streptomyces inusitatus</name>
    <dbReference type="NCBI Taxonomy" id="68221"/>
    <lineage>
        <taxon>Bacteria</taxon>
        <taxon>Bacillati</taxon>
        <taxon>Actinomycetota</taxon>
        <taxon>Actinomycetes</taxon>
        <taxon>Kitasatosporales</taxon>
        <taxon>Streptomycetaceae</taxon>
        <taxon>Streptomyces</taxon>
    </lineage>
</organism>
<reference evidence="2" key="2">
    <citation type="submission" date="2020-09" db="EMBL/GenBank/DDBJ databases">
        <authorList>
            <person name="Sun Q."/>
            <person name="Ohkuma M."/>
        </authorList>
    </citation>
    <scope>NUCLEOTIDE SEQUENCE</scope>
    <source>
        <strain evidence="2">JCM 4988</strain>
    </source>
</reference>
<feature type="compositionally biased region" description="Polar residues" evidence="1">
    <location>
        <begin position="1"/>
        <end position="11"/>
    </location>
</feature>
<dbReference type="AlphaFoldDB" id="A0A918UQS1"/>
<feature type="region of interest" description="Disordered" evidence="1">
    <location>
        <begin position="1"/>
        <end position="38"/>
    </location>
</feature>
<evidence type="ECO:0000313" key="2">
    <source>
        <dbReference type="EMBL" id="GGZ27868.1"/>
    </source>
</evidence>
<protein>
    <submittedName>
        <fullName evidence="2">Uncharacterized protein</fullName>
    </submittedName>
</protein>
<evidence type="ECO:0000313" key="3">
    <source>
        <dbReference type="Proteomes" id="UP000630936"/>
    </source>
</evidence>
<dbReference type="Proteomes" id="UP000630936">
    <property type="component" value="Unassembled WGS sequence"/>
</dbReference>
<dbReference type="Gene3D" id="2.60.40.10">
    <property type="entry name" value="Immunoglobulins"/>
    <property type="match status" value="1"/>
</dbReference>
<proteinExistence type="predicted"/>
<accession>A0A918UQS1</accession>
<gene>
    <name evidence="2" type="ORF">GCM10010387_21660</name>
</gene>
<comment type="caution">
    <text evidence="2">The sequence shown here is derived from an EMBL/GenBank/DDBJ whole genome shotgun (WGS) entry which is preliminary data.</text>
</comment>